<reference evidence="3" key="1">
    <citation type="submission" date="2012-12" db="EMBL/GenBank/DDBJ databases">
        <title>Identification and characterization of a phenylalanine ammonia-lyase gene family in Isatis indigotica Fort.</title>
        <authorList>
            <person name="Liu Q."/>
            <person name="Chen J."/>
            <person name="Zhou X."/>
            <person name="Di P."/>
            <person name="Xiao Y."/>
            <person name="Xuan H."/>
            <person name="Zhang L."/>
            <person name="Chen W."/>
        </authorList>
    </citation>
    <scope>NUCLEOTIDE SEQUENCE</scope>
    <source>
        <tissue evidence="3">Salivary gland</tissue>
    </source>
</reference>
<organism evidence="3">
    <name type="scientific">Ixodes ricinus</name>
    <name type="common">Common tick</name>
    <name type="synonym">Acarus ricinus</name>
    <dbReference type="NCBI Taxonomy" id="34613"/>
    <lineage>
        <taxon>Eukaryota</taxon>
        <taxon>Metazoa</taxon>
        <taxon>Ecdysozoa</taxon>
        <taxon>Arthropoda</taxon>
        <taxon>Chelicerata</taxon>
        <taxon>Arachnida</taxon>
        <taxon>Acari</taxon>
        <taxon>Parasitiformes</taxon>
        <taxon>Ixodida</taxon>
        <taxon>Ixodoidea</taxon>
        <taxon>Ixodidae</taxon>
        <taxon>Ixodinae</taxon>
        <taxon>Ixodes</taxon>
    </lineage>
</organism>
<dbReference type="Gene3D" id="3.40.33.10">
    <property type="entry name" value="CAP"/>
    <property type="match status" value="1"/>
</dbReference>
<dbReference type="CDD" id="cd05382">
    <property type="entry name" value="CAP_GAPR1-like"/>
    <property type="match status" value="1"/>
</dbReference>
<dbReference type="EMBL" id="GADI01008418">
    <property type="protein sequence ID" value="JAA65390.1"/>
    <property type="molecule type" value="mRNA"/>
</dbReference>
<dbReference type="SMART" id="SM00198">
    <property type="entry name" value="SCP"/>
    <property type="match status" value="1"/>
</dbReference>
<sequence length="231" mass="26449">MELLGFTRLDSNLSNFGVNSSSHNNQYMTSNHSNKSNCSSHVCRPHCKQSSNRNCSSRSRCHSPVKKNNTNHHFHQLCRKAHNEYRRRHHAPDLKTNSTLYIMARGWAHHLAKLDDPEKVTHQPGSGFGENIYWMTRSGPPYEKYATLAVEAWYKESENYTYSPGGYSPDTAHFTQLVWKSTTEVGCGYNVSTSGTIYVVCDYRPQGNIEGQYQENVQPPTSNLKSYRHQK</sequence>
<feature type="region of interest" description="Disordered" evidence="1">
    <location>
        <begin position="212"/>
        <end position="231"/>
    </location>
</feature>
<dbReference type="PRINTS" id="PR00837">
    <property type="entry name" value="V5TPXLIKE"/>
</dbReference>
<evidence type="ECO:0000259" key="2">
    <source>
        <dbReference type="SMART" id="SM00198"/>
    </source>
</evidence>
<dbReference type="SUPFAM" id="SSF55797">
    <property type="entry name" value="PR-1-like"/>
    <property type="match status" value="1"/>
</dbReference>
<dbReference type="InterPro" id="IPR002413">
    <property type="entry name" value="V5_allergen-like"/>
</dbReference>
<dbReference type="AlphaFoldDB" id="A0A0K8R2U5"/>
<dbReference type="FunFam" id="3.40.33.10:FF:000010">
    <property type="entry name" value="Predicted protein"/>
    <property type="match status" value="1"/>
</dbReference>
<dbReference type="InterPro" id="IPR014044">
    <property type="entry name" value="CAP_dom"/>
</dbReference>
<protein>
    <submittedName>
        <fullName evidence="3">Putative antigen 5 protein</fullName>
    </submittedName>
</protein>
<feature type="compositionally biased region" description="Polar residues" evidence="1">
    <location>
        <begin position="212"/>
        <end position="225"/>
    </location>
</feature>
<proteinExistence type="evidence at transcript level"/>
<dbReference type="InterPro" id="IPR035940">
    <property type="entry name" value="CAP_sf"/>
</dbReference>
<dbReference type="Pfam" id="PF00188">
    <property type="entry name" value="CAP"/>
    <property type="match status" value="1"/>
</dbReference>
<dbReference type="PANTHER" id="PTHR10334">
    <property type="entry name" value="CYSTEINE-RICH SECRETORY PROTEIN-RELATED"/>
    <property type="match status" value="1"/>
</dbReference>
<feature type="domain" description="SCP" evidence="2">
    <location>
        <begin position="73"/>
        <end position="211"/>
    </location>
</feature>
<accession>A0A0K8R2U5</accession>
<evidence type="ECO:0000256" key="1">
    <source>
        <dbReference type="SAM" id="MobiDB-lite"/>
    </source>
</evidence>
<name>A0A0K8R2U5_IXORI</name>
<dbReference type="InterPro" id="IPR001283">
    <property type="entry name" value="CRISP-related"/>
</dbReference>
<dbReference type="InterPro" id="IPR034113">
    <property type="entry name" value="SCP_GAPR1-like"/>
</dbReference>
<dbReference type="PRINTS" id="PR00838">
    <property type="entry name" value="V5ALLERGEN"/>
</dbReference>
<evidence type="ECO:0000313" key="3">
    <source>
        <dbReference type="EMBL" id="JAA65390.1"/>
    </source>
</evidence>